<name>A0A1I2SA20_9CORY</name>
<dbReference type="RefSeq" id="WP_092285120.1">
    <property type="nucleotide sequence ID" value="NZ_FOPJ01000005.1"/>
</dbReference>
<organism evidence="3 4">
    <name type="scientific">Corynebacterium spheniscorum</name>
    <dbReference type="NCBI Taxonomy" id="185761"/>
    <lineage>
        <taxon>Bacteria</taxon>
        <taxon>Bacillati</taxon>
        <taxon>Actinomycetota</taxon>
        <taxon>Actinomycetes</taxon>
        <taxon>Mycobacteriales</taxon>
        <taxon>Corynebacteriaceae</taxon>
        <taxon>Corynebacterium</taxon>
    </lineage>
</organism>
<reference evidence="3 4" key="1">
    <citation type="submission" date="2016-10" db="EMBL/GenBank/DDBJ databases">
        <authorList>
            <person name="de Groot N.N."/>
        </authorList>
    </citation>
    <scope>NUCLEOTIDE SEQUENCE [LARGE SCALE GENOMIC DNA]</scope>
    <source>
        <strain>J11</strain>
        <strain evidence="4">PG 39</strain>
    </source>
</reference>
<keyword evidence="2" id="KW-0472">Membrane</keyword>
<gene>
    <name evidence="3" type="ORF">SAMN05660282_01030</name>
</gene>
<feature type="region of interest" description="Disordered" evidence="1">
    <location>
        <begin position="44"/>
        <end position="71"/>
    </location>
</feature>
<dbReference type="AlphaFoldDB" id="A0A1I2SA20"/>
<evidence type="ECO:0000256" key="2">
    <source>
        <dbReference type="SAM" id="Phobius"/>
    </source>
</evidence>
<feature type="transmembrane region" description="Helical" evidence="2">
    <location>
        <begin position="15"/>
        <end position="36"/>
    </location>
</feature>
<sequence>MTNPYEPQAPKKSSALPAIVGVLVVLALVAGGYWWFSKDTADNPQAAGASESMSQTVQDKETAAPVSTTTVTELTTVTAEPDPNDPDLTRTTLPEDAISCGDGDQMSIFVAAGKDCASPMYLLNEEGALSDLVFPKYENQPIIPVSSRYDAELQLDCYQISPRLFRCVGDRGEDFYVKTRGLGF</sequence>
<dbReference type="EMBL" id="FOPJ01000005">
    <property type="protein sequence ID" value="SFG49183.1"/>
    <property type="molecule type" value="Genomic_DNA"/>
</dbReference>
<proteinExistence type="predicted"/>
<dbReference type="STRING" id="185761.SAMN05660282_01030"/>
<accession>A0A1I2SA20</accession>
<evidence type="ECO:0000256" key="1">
    <source>
        <dbReference type="SAM" id="MobiDB-lite"/>
    </source>
</evidence>
<dbReference type="Proteomes" id="UP000199065">
    <property type="component" value="Unassembled WGS sequence"/>
</dbReference>
<evidence type="ECO:0000313" key="3">
    <source>
        <dbReference type="EMBL" id="SFG49183.1"/>
    </source>
</evidence>
<keyword evidence="4" id="KW-1185">Reference proteome</keyword>
<evidence type="ECO:0000313" key="4">
    <source>
        <dbReference type="Proteomes" id="UP000199065"/>
    </source>
</evidence>
<keyword evidence="2" id="KW-0812">Transmembrane</keyword>
<keyword evidence="2" id="KW-1133">Transmembrane helix</keyword>
<protein>
    <submittedName>
        <fullName evidence="3">Uncharacterized protein</fullName>
    </submittedName>
</protein>